<evidence type="ECO:0000313" key="2">
    <source>
        <dbReference type="EMBL" id="MFD0957986.1"/>
    </source>
</evidence>
<feature type="transmembrane region" description="Helical" evidence="1">
    <location>
        <begin position="121"/>
        <end position="141"/>
    </location>
</feature>
<keyword evidence="1" id="KW-1133">Transmembrane helix</keyword>
<keyword evidence="1" id="KW-0812">Transmembrane</keyword>
<comment type="caution">
    <text evidence="2">The sequence shown here is derived from an EMBL/GenBank/DDBJ whole genome shotgun (WGS) entry which is preliminary data.</text>
</comment>
<keyword evidence="1" id="KW-0472">Membrane</keyword>
<gene>
    <name evidence="2" type="ORF">ACFQ2I_01135</name>
</gene>
<proteinExistence type="predicted"/>
<name>A0ABW3HKF4_9BACL</name>
<dbReference type="RefSeq" id="WP_377561615.1">
    <property type="nucleotide sequence ID" value="NZ_JBHTJZ010000004.1"/>
</dbReference>
<evidence type="ECO:0000256" key="1">
    <source>
        <dbReference type="SAM" id="Phobius"/>
    </source>
</evidence>
<organism evidence="2 3">
    <name type="scientific">Paenibacillus chungangensis</name>
    <dbReference type="NCBI Taxonomy" id="696535"/>
    <lineage>
        <taxon>Bacteria</taxon>
        <taxon>Bacillati</taxon>
        <taxon>Bacillota</taxon>
        <taxon>Bacilli</taxon>
        <taxon>Bacillales</taxon>
        <taxon>Paenibacillaceae</taxon>
        <taxon>Paenibacillus</taxon>
    </lineage>
</organism>
<evidence type="ECO:0000313" key="3">
    <source>
        <dbReference type="Proteomes" id="UP001596989"/>
    </source>
</evidence>
<sequence>MAEAQKNFNRHKESSSEDLRSKFDSFVRDKDATEKMITDYLNAVNPSAKALIEALKAFGESQKESTLKVQDLLKQAMAILEKELDRDLTETQRDNVYKLILEILKEARLEAQDNRSFNTRLLAFGGGALLVLVGGSIYLASNGKKKDAIVKGVQMLLRR</sequence>
<reference evidence="3" key="1">
    <citation type="journal article" date="2019" name="Int. J. Syst. Evol. Microbiol.">
        <title>The Global Catalogue of Microorganisms (GCM) 10K type strain sequencing project: providing services to taxonomists for standard genome sequencing and annotation.</title>
        <authorList>
            <consortium name="The Broad Institute Genomics Platform"/>
            <consortium name="The Broad Institute Genome Sequencing Center for Infectious Disease"/>
            <person name="Wu L."/>
            <person name="Ma J."/>
        </authorList>
    </citation>
    <scope>NUCLEOTIDE SEQUENCE [LARGE SCALE GENOMIC DNA]</scope>
    <source>
        <strain evidence="3">CCUG 59129</strain>
    </source>
</reference>
<accession>A0ABW3HKF4</accession>
<dbReference type="EMBL" id="JBHTJZ010000004">
    <property type="protein sequence ID" value="MFD0957986.1"/>
    <property type="molecule type" value="Genomic_DNA"/>
</dbReference>
<dbReference type="Proteomes" id="UP001596989">
    <property type="component" value="Unassembled WGS sequence"/>
</dbReference>
<protein>
    <submittedName>
        <fullName evidence="2">Uncharacterized protein</fullName>
    </submittedName>
</protein>
<keyword evidence="3" id="KW-1185">Reference proteome</keyword>